<evidence type="ECO:0000256" key="1">
    <source>
        <dbReference type="SAM" id="SignalP"/>
    </source>
</evidence>
<sequence>MKTRVFFELVFSFQMLQIASLLCVGPFVQGTQSDNGERLIGLVVDKNLAICNTMFQHKISHLITWHLNDGVTKAQIEYLLVKTTFKSSLLDSCSYLGAKQAPSPVLITPDNH</sequence>
<proteinExistence type="predicted"/>
<evidence type="ECO:0000313" key="2">
    <source>
        <dbReference type="EMBL" id="KAK2706966.1"/>
    </source>
</evidence>
<evidence type="ECO:0008006" key="4">
    <source>
        <dbReference type="Google" id="ProtNLM"/>
    </source>
</evidence>
<comment type="caution">
    <text evidence="2">The sequence shown here is derived from an EMBL/GenBank/DDBJ whole genome shotgun (WGS) entry which is preliminary data.</text>
</comment>
<feature type="signal peptide" evidence="1">
    <location>
        <begin position="1"/>
        <end position="30"/>
    </location>
</feature>
<organism evidence="2 3">
    <name type="scientific">Artemia franciscana</name>
    <name type="common">Brine shrimp</name>
    <name type="synonym">Artemia sanfranciscana</name>
    <dbReference type="NCBI Taxonomy" id="6661"/>
    <lineage>
        <taxon>Eukaryota</taxon>
        <taxon>Metazoa</taxon>
        <taxon>Ecdysozoa</taxon>
        <taxon>Arthropoda</taxon>
        <taxon>Crustacea</taxon>
        <taxon>Branchiopoda</taxon>
        <taxon>Anostraca</taxon>
        <taxon>Artemiidae</taxon>
        <taxon>Artemia</taxon>
    </lineage>
</organism>
<feature type="chain" id="PRO_5041712769" description="Secreted protein" evidence="1">
    <location>
        <begin position="31"/>
        <end position="112"/>
    </location>
</feature>
<name>A0AA88HJS8_ARTSF</name>
<dbReference type="Proteomes" id="UP001187531">
    <property type="component" value="Unassembled WGS sequence"/>
</dbReference>
<reference evidence="2" key="1">
    <citation type="submission" date="2023-07" db="EMBL/GenBank/DDBJ databases">
        <title>Chromosome-level genome assembly of Artemia franciscana.</title>
        <authorList>
            <person name="Jo E."/>
        </authorList>
    </citation>
    <scope>NUCLEOTIDE SEQUENCE</scope>
    <source>
        <tissue evidence="2">Whole body</tissue>
    </source>
</reference>
<keyword evidence="1" id="KW-0732">Signal</keyword>
<gene>
    <name evidence="2" type="ORF">QYM36_014856</name>
</gene>
<protein>
    <recommendedName>
        <fullName evidence="4">Secreted protein</fullName>
    </recommendedName>
</protein>
<dbReference type="EMBL" id="JAVRJZ010000019">
    <property type="protein sequence ID" value="KAK2706966.1"/>
    <property type="molecule type" value="Genomic_DNA"/>
</dbReference>
<keyword evidence="3" id="KW-1185">Reference proteome</keyword>
<accession>A0AA88HJS8</accession>
<dbReference type="AlphaFoldDB" id="A0AA88HJS8"/>
<evidence type="ECO:0000313" key="3">
    <source>
        <dbReference type="Proteomes" id="UP001187531"/>
    </source>
</evidence>